<comment type="catalytic activity">
    <reaction evidence="4 7">
        <text>O-phospho-L-seryl-[protein] + H2O = L-seryl-[protein] + phosphate</text>
        <dbReference type="Rhea" id="RHEA:20629"/>
        <dbReference type="Rhea" id="RHEA-COMP:9863"/>
        <dbReference type="Rhea" id="RHEA-COMP:11604"/>
        <dbReference type="ChEBI" id="CHEBI:15377"/>
        <dbReference type="ChEBI" id="CHEBI:29999"/>
        <dbReference type="ChEBI" id="CHEBI:43474"/>
        <dbReference type="ChEBI" id="CHEBI:83421"/>
        <dbReference type="EC" id="3.1.3.16"/>
    </reaction>
</comment>
<evidence type="ECO:0000313" key="11">
    <source>
        <dbReference type="RefSeq" id="XP_030628311.1"/>
    </source>
</evidence>
<dbReference type="InterPro" id="IPR020405">
    <property type="entry name" value="Atypical_DUSP_subfamA"/>
</dbReference>
<evidence type="ECO:0000313" key="10">
    <source>
        <dbReference type="Proteomes" id="UP000504632"/>
    </source>
</evidence>
<organism evidence="10 11">
    <name type="scientific">Chanos chanos</name>
    <name type="common">Milkfish</name>
    <name type="synonym">Mugil chanos</name>
    <dbReference type="NCBI Taxonomy" id="29144"/>
    <lineage>
        <taxon>Eukaryota</taxon>
        <taxon>Metazoa</taxon>
        <taxon>Chordata</taxon>
        <taxon>Craniata</taxon>
        <taxon>Vertebrata</taxon>
        <taxon>Euteleostomi</taxon>
        <taxon>Actinopterygii</taxon>
        <taxon>Neopterygii</taxon>
        <taxon>Teleostei</taxon>
        <taxon>Ostariophysi</taxon>
        <taxon>Gonorynchiformes</taxon>
        <taxon>Chanidae</taxon>
        <taxon>Chanos</taxon>
    </lineage>
</organism>
<evidence type="ECO:0000259" key="9">
    <source>
        <dbReference type="PROSITE" id="PS50056"/>
    </source>
</evidence>
<dbReference type="PROSITE" id="PS50054">
    <property type="entry name" value="TYR_PHOSPHATASE_DUAL"/>
    <property type="match status" value="1"/>
</dbReference>
<dbReference type="PRINTS" id="PR01909">
    <property type="entry name" value="ADSPHPHTASEA"/>
</dbReference>
<dbReference type="InterPro" id="IPR000340">
    <property type="entry name" value="Dual-sp_phosphatase_cat-dom"/>
</dbReference>
<comment type="function">
    <text evidence="7">Dual specificity phosphatase able to dephosphorylate phosphotyrosine, phosphoserine and phosphothreonine residues, with a preference for phosphotyrosine as a substrate.</text>
</comment>
<evidence type="ECO:0000256" key="3">
    <source>
        <dbReference type="ARBA" id="ARBA00022912"/>
    </source>
</evidence>
<dbReference type="InParanoid" id="A0A6J2VAU9"/>
<keyword evidence="3 7" id="KW-0904">Protein phosphatase</keyword>
<dbReference type="SUPFAM" id="SSF52799">
    <property type="entry name" value="(Phosphotyrosine protein) phosphatases II"/>
    <property type="match status" value="1"/>
</dbReference>
<dbReference type="InterPro" id="IPR000387">
    <property type="entry name" value="Tyr_Pase_dom"/>
</dbReference>
<dbReference type="InterPro" id="IPR020422">
    <property type="entry name" value="TYR_PHOSPHATASE_DUAL_dom"/>
</dbReference>
<dbReference type="GeneID" id="115810519"/>
<feature type="domain" description="Tyrosine-protein phosphatase" evidence="8">
    <location>
        <begin position="36"/>
        <end position="184"/>
    </location>
</feature>
<dbReference type="PANTHER" id="PTHR45682">
    <property type="entry name" value="AGAP008228-PA"/>
    <property type="match status" value="1"/>
</dbReference>
<proteinExistence type="inferred from homology"/>
<dbReference type="SMART" id="SM00195">
    <property type="entry name" value="DSPc"/>
    <property type="match status" value="1"/>
</dbReference>
<dbReference type="PROSITE" id="PS50056">
    <property type="entry name" value="TYR_PHOSPHATASE_2"/>
    <property type="match status" value="1"/>
</dbReference>
<dbReference type="AlphaFoldDB" id="A0A6J2VAU9"/>
<evidence type="ECO:0000256" key="4">
    <source>
        <dbReference type="ARBA" id="ARBA00047761"/>
    </source>
</evidence>
<evidence type="ECO:0000256" key="6">
    <source>
        <dbReference type="PIRSR" id="PIRSR620405-1"/>
    </source>
</evidence>
<feature type="active site" description="Phosphocysteine intermediate" evidence="6">
    <location>
        <position position="129"/>
    </location>
</feature>
<dbReference type="GO" id="GO:0004725">
    <property type="term" value="F:protein tyrosine phosphatase activity"/>
    <property type="evidence" value="ECO:0007669"/>
    <property type="project" value="UniProtKB-EC"/>
</dbReference>
<comment type="catalytic activity">
    <reaction evidence="5 7">
        <text>O-phospho-L-threonyl-[protein] + H2O = L-threonyl-[protein] + phosphate</text>
        <dbReference type="Rhea" id="RHEA:47004"/>
        <dbReference type="Rhea" id="RHEA-COMP:11060"/>
        <dbReference type="Rhea" id="RHEA-COMP:11605"/>
        <dbReference type="ChEBI" id="CHEBI:15377"/>
        <dbReference type="ChEBI" id="CHEBI:30013"/>
        <dbReference type="ChEBI" id="CHEBI:43474"/>
        <dbReference type="ChEBI" id="CHEBI:61977"/>
        <dbReference type="EC" id="3.1.3.16"/>
    </reaction>
</comment>
<evidence type="ECO:0000259" key="8">
    <source>
        <dbReference type="PROSITE" id="PS50054"/>
    </source>
</evidence>
<dbReference type="PANTHER" id="PTHR45682:SF10">
    <property type="entry name" value="DUAL SPECIFICITY PROTEIN PHOSPHATASE 13 ISOFORM B"/>
    <property type="match status" value="1"/>
</dbReference>
<evidence type="ECO:0000256" key="7">
    <source>
        <dbReference type="RuleBase" id="RU366038"/>
    </source>
</evidence>
<accession>A0A6J2VAU9</accession>
<dbReference type="GO" id="GO:0033549">
    <property type="term" value="F:MAP kinase phosphatase activity"/>
    <property type="evidence" value="ECO:0007669"/>
    <property type="project" value="TreeGrafter"/>
</dbReference>
<dbReference type="InterPro" id="IPR016130">
    <property type="entry name" value="Tyr_Pase_AS"/>
</dbReference>
<dbReference type="OrthoDB" id="10252009at2759"/>
<name>A0A6J2VAU9_CHACN</name>
<dbReference type="RefSeq" id="XP_030628311.1">
    <property type="nucleotide sequence ID" value="XM_030772451.1"/>
</dbReference>
<comment type="catalytic activity">
    <reaction evidence="7">
        <text>O-phospho-L-tyrosyl-[protein] + H2O = L-tyrosyl-[protein] + phosphate</text>
        <dbReference type="Rhea" id="RHEA:10684"/>
        <dbReference type="Rhea" id="RHEA-COMP:10136"/>
        <dbReference type="Rhea" id="RHEA-COMP:20101"/>
        <dbReference type="ChEBI" id="CHEBI:15377"/>
        <dbReference type="ChEBI" id="CHEBI:43474"/>
        <dbReference type="ChEBI" id="CHEBI:46858"/>
        <dbReference type="ChEBI" id="CHEBI:61978"/>
        <dbReference type="EC" id="3.1.3.48"/>
    </reaction>
</comment>
<dbReference type="Pfam" id="PF00782">
    <property type="entry name" value="DSPc"/>
    <property type="match status" value="1"/>
</dbReference>
<sequence>MSLKEKSSDPTNRTQYGTPSLCELRRLLWADRRPAGPVSQVWPGLYVGDESTARDKGLLSSLKITHLVNSAHGPNRINTGAQFYSDMKLDYYGVEAADHPEFDLSQYFSSTASFIKAALSQDGKVLVHCAMGVSRSGALVLAYLMICEVLTLSEAVIAVRLNRDICPNSGFLEQLRQLDLSLCEQRRVNTESEAND</sequence>
<dbReference type="GO" id="GO:0008138">
    <property type="term" value="F:protein tyrosine/serine/threonine phosphatase activity"/>
    <property type="evidence" value="ECO:0007669"/>
    <property type="project" value="UniProtKB-UniRule"/>
</dbReference>
<dbReference type="GO" id="GO:0005737">
    <property type="term" value="C:cytoplasm"/>
    <property type="evidence" value="ECO:0007669"/>
    <property type="project" value="TreeGrafter"/>
</dbReference>
<evidence type="ECO:0000256" key="5">
    <source>
        <dbReference type="ARBA" id="ARBA00048336"/>
    </source>
</evidence>
<dbReference type="Gene3D" id="3.90.190.10">
    <property type="entry name" value="Protein tyrosine phosphatase superfamily"/>
    <property type="match status" value="1"/>
</dbReference>
<dbReference type="GO" id="GO:0043409">
    <property type="term" value="P:negative regulation of MAPK cascade"/>
    <property type="evidence" value="ECO:0007669"/>
    <property type="project" value="TreeGrafter"/>
</dbReference>
<comment type="similarity">
    <text evidence="1 7">Belongs to the protein-tyrosine phosphatase family. Non-receptor class dual specificity subfamily.</text>
</comment>
<keyword evidence="10" id="KW-1185">Reference proteome</keyword>
<feature type="domain" description="Tyrosine specific protein phosphatases" evidence="9">
    <location>
        <begin position="105"/>
        <end position="163"/>
    </location>
</feature>
<evidence type="ECO:0000256" key="1">
    <source>
        <dbReference type="ARBA" id="ARBA00008601"/>
    </source>
</evidence>
<gene>
    <name evidence="11" type="primary">LOC115810519</name>
</gene>
<dbReference type="EC" id="3.1.3.48" evidence="7"/>
<evidence type="ECO:0000256" key="2">
    <source>
        <dbReference type="ARBA" id="ARBA00022801"/>
    </source>
</evidence>
<keyword evidence="2 7" id="KW-0378">Hydrolase</keyword>
<dbReference type="GO" id="GO:0004722">
    <property type="term" value="F:protein serine/threonine phosphatase activity"/>
    <property type="evidence" value="ECO:0007669"/>
    <property type="project" value="UniProtKB-EC"/>
</dbReference>
<dbReference type="InterPro" id="IPR029021">
    <property type="entry name" value="Prot-tyrosine_phosphatase-like"/>
</dbReference>
<dbReference type="Proteomes" id="UP000504632">
    <property type="component" value="Chromosome 4"/>
</dbReference>
<reference evidence="11" key="1">
    <citation type="submission" date="2025-08" db="UniProtKB">
        <authorList>
            <consortium name="RefSeq"/>
        </authorList>
    </citation>
    <scope>IDENTIFICATION</scope>
</reference>
<protein>
    <recommendedName>
        <fullName evidence="7">Dual specificity protein phosphatase</fullName>
        <ecNumber evidence="7">3.1.3.16</ecNumber>
        <ecNumber evidence="7">3.1.3.48</ecNumber>
    </recommendedName>
</protein>
<dbReference type="EC" id="3.1.3.16" evidence="7"/>
<dbReference type="PROSITE" id="PS00383">
    <property type="entry name" value="TYR_PHOSPHATASE_1"/>
    <property type="match status" value="1"/>
</dbReference>
<dbReference type="PRINTS" id="PR01908">
    <property type="entry name" value="ADSPHPHTASE"/>
</dbReference>